<name>A0A4Y8ZS99_9SPHN</name>
<dbReference type="RefSeq" id="WP_135085350.1">
    <property type="nucleotide sequence ID" value="NZ_SPDV01000011.1"/>
</dbReference>
<proteinExistence type="predicted"/>
<evidence type="ECO:0000256" key="1">
    <source>
        <dbReference type="SAM" id="MobiDB-lite"/>
    </source>
</evidence>
<organism evidence="2 3">
    <name type="scientific">Sphingomonas parva</name>
    <dbReference type="NCBI Taxonomy" id="2555898"/>
    <lineage>
        <taxon>Bacteria</taxon>
        <taxon>Pseudomonadati</taxon>
        <taxon>Pseudomonadota</taxon>
        <taxon>Alphaproteobacteria</taxon>
        <taxon>Sphingomonadales</taxon>
        <taxon>Sphingomonadaceae</taxon>
        <taxon>Sphingomonas</taxon>
    </lineage>
</organism>
<protein>
    <submittedName>
        <fullName evidence="2">Uncharacterized protein</fullName>
    </submittedName>
</protein>
<dbReference type="AlphaFoldDB" id="A0A4Y8ZS99"/>
<evidence type="ECO:0000313" key="2">
    <source>
        <dbReference type="EMBL" id="TFI58918.1"/>
    </source>
</evidence>
<comment type="caution">
    <text evidence="2">The sequence shown here is derived from an EMBL/GenBank/DDBJ whole genome shotgun (WGS) entry which is preliminary data.</text>
</comment>
<gene>
    <name evidence="2" type="ORF">E2493_07605</name>
</gene>
<sequence length="108" mass="10749">MAWNRNRTILGVAAAAAAGLGYYAVQLVRGRGGLAAVLGRNARSSGAGITGSAALAGDGAEGAVGNSGAARDAGAAEMRDPPQRWTAQDEAVDETFPASDPVTAKHVD</sequence>
<reference evidence="2 3" key="1">
    <citation type="submission" date="2019-03" db="EMBL/GenBank/DDBJ databases">
        <title>Genome sequence of Sphingomonas sp. 17J27-24.</title>
        <authorList>
            <person name="Kim M."/>
            <person name="Maeng S."/>
            <person name="Sathiyaraj S."/>
        </authorList>
    </citation>
    <scope>NUCLEOTIDE SEQUENCE [LARGE SCALE GENOMIC DNA]</scope>
    <source>
        <strain evidence="2 3">17J27-24</strain>
    </source>
</reference>
<evidence type="ECO:0000313" key="3">
    <source>
        <dbReference type="Proteomes" id="UP000298213"/>
    </source>
</evidence>
<accession>A0A4Y8ZS99</accession>
<dbReference type="OrthoDB" id="7873635at2"/>
<keyword evidence="3" id="KW-1185">Reference proteome</keyword>
<dbReference type="Proteomes" id="UP000298213">
    <property type="component" value="Unassembled WGS sequence"/>
</dbReference>
<feature type="region of interest" description="Disordered" evidence="1">
    <location>
        <begin position="60"/>
        <end position="108"/>
    </location>
</feature>
<dbReference type="EMBL" id="SPDV01000011">
    <property type="protein sequence ID" value="TFI58918.1"/>
    <property type="molecule type" value="Genomic_DNA"/>
</dbReference>